<keyword evidence="2" id="KW-0812">Transmembrane</keyword>
<feature type="region of interest" description="Disordered" evidence="5">
    <location>
        <begin position="1"/>
        <end position="23"/>
    </location>
</feature>
<evidence type="ECO:0000313" key="8">
    <source>
        <dbReference type="Proteomes" id="UP000054317"/>
    </source>
</evidence>
<dbReference type="InterPro" id="IPR006694">
    <property type="entry name" value="Fatty_acid_hydroxylase"/>
</dbReference>
<comment type="subcellular location">
    <subcellularLocation>
        <location evidence="1">Membrane</location>
    </subcellularLocation>
</comment>
<dbReference type="AlphaFoldDB" id="R7S7F2"/>
<organism evidence="7 8">
    <name type="scientific">Trametes versicolor (strain FP-101664)</name>
    <name type="common">White-rot fungus</name>
    <name type="synonym">Coriolus versicolor</name>
    <dbReference type="NCBI Taxonomy" id="717944"/>
    <lineage>
        <taxon>Eukaryota</taxon>
        <taxon>Fungi</taxon>
        <taxon>Dikarya</taxon>
        <taxon>Basidiomycota</taxon>
        <taxon>Agaricomycotina</taxon>
        <taxon>Agaricomycetes</taxon>
        <taxon>Polyporales</taxon>
        <taxon>Polyporaceae</taxon>
        <taxon>Trametes</taxon>
    </lineage>
</organism>
<dbReference type="EMBL" id="JH711798">
    <property type="protein sequence ID" value="EIW51906.1"/>
    <property type="molecule type" value="Genomic_DNA"/>
</dbReference>
<dbReference type="RefSeq" id="XP_008045432.1">
    <property type="nucleotide sequence ID" value="XM_008047241.1"/>
</dbReference>
<reference evidence="8" key="1">
    <citation type="journal article" date="2012" name="Science">
        <title>The Paleozoic origin of enzymatic lignin decomposition reconstructed from 31 fungal genomes.</title>
        <authorList>
            <person name="Floudas D."/>
            <person name="Binder M."/>
            <person name="Riley R."/>
            <person name="Barry K."/>
            <person name="Blanchette R.A."/>
            <person name="Henrissat B."/>
            <person name="Martinez A.T."/>
            <person name="Otillar R."/>
            <person name="Spatafora J.W."/>
            <person name="Yadav J.S."/>
            <person name="Aerts A."/>
            <person name="Benoit I."/>
            <person name="Boyd A."/>
            <person name="Carlson A."/>
            <person name="Copeland A."/>
            <person name="Coutinho P.M."/>
            <person name="de Vries R.P."/>
            <person name="Ferreira P."/>
            <person name="Findley K."/>
            <person name="Foster B."/>
            <person name="Gaskell J."/>
            <person name="Glotzer D."/>
            <person name="Gorecki P."/>
            <person name="Heitman J."/>
            <person name="Hesse C."/>
            <person name="Hori C."/>
            <person name="Igarashi K."/>
            <person name="Jurgens J.A."/>
            <person name="Kallen N."/>
            <person name="Kersten P."/>
            <person name="Kohler A."/>
            <person name="Kuees U."/>
            <person name="Kumar T.K.A."/>
            <person name="Kuo A."/>
            <person name="LaButti K."/>
            <person name="Larrondo L.F."/>
            <person name="Lindquist E."/>
            <person name="Ling A."/>
            <person name="Lombard V."/>
            <person name="Lucas S."/>
            <person name="Lundell T."/>
            <person name="Martin R."/>
            <person name="McLaughlin D.J."/>
            <person name="Morgenstern I."/>
            <person name="Morin E."/>
            <person name="Murat C."/>
            <person name="Nagy L.G."/>
            <person name="Nolan M."/>
            <person name="Ohm R.A."/>
            <person name="Patyshakuliyeva A."/>
            <person name="Rokas A."/>
            <person name="Ruiz-Duenas F.J."/>
            <person name="Sabat G."/>
            <person name="Salamov A."/>
            <person name="Samejima M."/>
            <person name="Schmutz J."/>
            <person name="Slot J.C."/>
            <person name="St John F."/>
            <person name="Stenlid J."/>
            <person name="Sun H."/>
            <person name="Sun S."/>
            <person name="Syed K."/>
            <person name="Tsang A."/>
            <person name="Wiebenga A."/>
            <person name="Young D."/>
            <person name="Pisabarro A."/>
            <person name="Eastwood D.C."/>
            <person name="Martin F."/>
            <person name="Cullen D."/>
            <person name="Grigoriev I.V."/>
            <person name="Hibbett D.S."/>
        </authorList>
    </citation>
    <scope>NUCLEOTIDE SEQUENCE [LARGE SCALE GENOMIC DNA]</scope>
    <source>
        <strain evidence="8">FP-101664</strain>
    </source>
</reference>
<dbReference type="GO" id="GO:0005506">
    <property type="term" value="F:iron ion binding"/>
    <property type="evidence" value="ECO:0007669"/>
    <property type="project" value="InterPro"/>
</dbReference>
<protein>
    <recommendedName>
        <fullName evidence="6">Fatty acid hydroxylase domain-containing protein</fullName>
    </recommendedName>
</protein>
<evidence type="ECO:0000259" key="6">
    <source>
        <dbReference type="Pfam" id="PF04116"/>
    </source>
</evidence>
<evidence type="ECO:0000256" key="5">
    <source>
        <dbReference type="SAM" id="MobiDB-lite"/>
    </source>
</evidence>
<keyword evidence="3" id="KW-1133">Transmembrane helix</keyword>
<dbReference type="KEGG" id="tvs:TRAVEDRAFT_75620"/>
<accession>R7S7F2</accession>
<proteinExistence type="predicted"/>
<keyword evidence="4" id="KW-0472">Membrane</keyword>
<keyword evidence="8" id="KW-1185">Reference proteome</keyword>
<name>R7S7F2_TRAVS</name>
<evidence type="ECO:0000313" key="7">
    <source>
        <dbReference type="EMBL" id="EIW51906.1"/>
    </source>
</evidence>
<evidence type="ECO:0000256" key="4">
    <source>
        <dbReference type="ARBA" id="ARBA00023136"/>
    </source>
</evidence>
<dbReference type="GO" id="GO:0008610">
    <property type="term" value="P:lipid biosynthetic process"/>
    <property type="evidence" value="ECO:0007669"/>
    <property type="project" value="InterPro"/>
</dbReference>
<feature type="domain" description="Fatty acid hydroxylase" evidence="6">
    <location>
        <begin position="401"/>
        <end position="517"/>
    </location>
</feature>
<dbReference type="PANTHER" id="PTHR11863">
    <property type="entry name" value="STEROL DESATURASE"/>
    <property type="match status" value="1"/>
</dbReference>
<dbReference type="GeneID" id="19420221"/>
<dbReference type="OrthoDB" id="408954at2759"/>
<dbReference type="GO" id="GO:0016020">
    <property type="term" value="C:membrane"/>
    <property type="evidence" value="ECO:0007669"/>
    <property type="project" value="UniProtKB-SubCell"/>
</dbReference>
<dbReference type="Pfam" id="PF04116">
    <property type="entry name" value="FA_hydroxylase"/>
    <property type="match status" value="1"/>
</dbReference>
<dbReference type="GO" id="GO:0016491">
    <property type="term" value="F:oxidoreductase activity"/>
    <property type="evidence" value="ECO:0007669"/>
    <property type="project" value="InterPro"/>
</dbReference>
<evidence type="ECO:0000256" key="3">
    <source>
        <dbReference type="ARBA" id="ARBA00022989"/>
    </source>
</evidence>
<evidence type="ECO:0000256" key="2">
    <source>
        <dbReference type="ARBA" id="ARBA00022692"/>
    </source>
</evidence>
<sequence length="539" mass="59569">MRLPALDVSPSTAAHGDGHEHDRLRVPVASAGVECANTRREDPIGVSSERAGLDEDVELSDVLELVSSPSCAEAGTSPRIFTVLTRESTIIGASERVDDVNMQASVGVGDDVDVPEIALSVLPENNLLLQSARPTRKDTYQAVLQAPQVLALVFWTSRTAGLLVTSVTCYRRPANMTEVEPKYDLQWSAELLPLKYEAYPTMHDIDADGGRRLLISARPVSTGLDCPFLATHSPIYYTPHESVISGIPDHVLVLAAPVIIYWVLSTWFHVLDTAGWKWPAKYRIHESAEVMSKNLATRGQVLREVILQQLIQTGMGLVWMEQAPAGAAVDHVAAMLRLAGPMASVVNWVLGPNLGGQLLATRGAVGLYTLYWWAIPLGQLLIGMYLRDRLVAVLPAPRTPHEHCLYKTFHAQHHRLYVPYAYGTLYNHPVEGFLMDTLGALVAERAAQLTMCEATLLFVVATAKAVNVHCGYNLPWDPLQIFTANNADYHDIHHQAIGIKSNFAQPFSIHWDTLLGTHMSRKDIERRKQEQKEKLSKVE</sequence>
<dbReference type="InterPro" id="IPR050307">
    <property type="entry name" value="Sterol_Desaturase_Related"/>
</dbReference>
<dbReference type="Proteomes" id="UP000054317">
    <property type="component" value="Unassembled WGS sequence"/>
</dbReference>
<gene>
    <name evidence="7" type="ORF">TRAVEDRAFT_75620</name>
</gene>
<evidence type="ECO:0000256" key="1">
    <source>
        <dbReference type="ARBA" id="ARBA00004370"/>
    </source>
</evidence>